<protein>
    <recommendedName>
        <fullName evidence="1">EF-hand domain-containing protein</fullName>
    </recommendedName>
</protein>
<dbReference type="InterPro" id="IPR011992">
    <property type="entry name" value="EF-hand-dom_pair"/>
</dbReference>
<dbReference type="Proteomes" id="UP001497382">
    <property type="component" value="Unassembled WGS sequence"/>
</dbReference>
<feature type="domain" description="EF-hand" evidence="1">
    <location>
        <begin position="43"/>
        <end position="73"/>
    </location>
</feature>
<name>A0AAV2ANX3_9ARAC</name>
<keyword evidence="3" id="KW-1185">Reference proteome</keyword>
<accession>A0AAV2ANX3</accession>
<dbReference type="InterPro" id="IPR015153">
    <property type="entry name" value="EF-hand_dom_typ1"/>
</dbReference>
<proteinExistence type="predicted"/>
<evidence type="ECO:0000313" key="3">
    <source>
        <dbReference type="Proteomes" id="UP001497382"/>
    </source>
</evidence>
<comment type="caution">
    <text evidence="2">The sequence shown here is derived from an EMBL/GenBank/DDBJ whole genome shotgun (WGS) entry which is preliminary data.</text>
</comment>
<sequence length="99" mass="11086">MISCFKVTGGASGIWENGVNNTHAAVYTSASNFDSDYVPKISKIIESLREYDVFRYSAYRTAFKLRAIQKASKCGHYLPRKPGNQELACITLPFEITLD</sequence>
<dbReference type="EMBL" id="CAXIEN010000193">
    <property type="protein sequence ID" value="CAL1285652.1"/>
    <property type="molecule type" value="Genomic_DNA"/>
</dbReference>
<gene>
    <name evidence="2" type="ORF">LARSCL_LOCUS13836</name>
</gene>
<dbReference type="GO" id="GO:0016010">
    <property type="term" value="C:dystrophin-associated glycoprotein complex"/>
    <property type="evidence" value="ECO:0007669"/>
    <property type="project" value="UniProtKB-ARBA"/>
</dbReference>
<evidence type="ECO:0000259" key="1">
    <source>
        <dbReference type="Pfam" id="PF09068"/>
    </source>
</evidence>
<reference evidence="2 3" key="1">
    <citation type="submission" date="2024-04" db="EMBL/GenBank/DDBJ databases">
        <authorList>
            <person name="Rising A."/>
            <person name="Reimegard J."/>
            <person name="Sonavane S."/>
            <person name="Akerstrom W."/>
            <person name="Nylinder S."/>
            <person name="Hedman E."/>
            <person name="Kallberg Y."/>
        </authorList>
    </citation>
    <scope>NUCLEOTIDE SEQUENCE [LARGE SCALE GENOMIC DNA]</scope>
</reference>
<evidence type="ECO:0000313" key="2">
    <source>
        <dbReference type="EMBL" id="CAL1285652.1"/>
    </source>
</evidence>
<dbReference type="Gene3D" id="6.10.140.70">
    <property type="match status" value="1"/>
</dbReference>
<organism evidence="2 3">
    <name type="scientific">Larinioides sclopetarius</name>
    <dbReference type="NCBI Taxonomy" id="280406"/>
    <lineage>
        <taxon>Eukaryota</taxon>
        <taxon>Metazoa</taxon>
        <taxon>Ecdysozoa</taxon>
        <taxon>Arthropoda</taxon>
        <taxon>Chelicerata</taxon>
        <taxon>Arachnida</taxon>
        <taxon>Araneae</taxon>
        <taxon>Araneomorphae</taxon>
        <taxon>Entelegynae</taxon>
        <taxon>Araneoidea</taxon>
        <taxon>Araneidae</taxon>
        <taxon>Larinioides</taxon>
    </lineage>
</organism>
<dbReference type="SUPFAM" id="SSF47473">
    <property type="entry name" value="EF-hand"/>
    <property type="match status" value="1"/>
</dbReference>
<dbReference type="AlphaFoldDB" id="A0AAV2ANX3"/>
<dbReference type="Pfam" id="PF09068">
    <property type="entry name" value="EF-hand_2"/>
    <property type="match status" value="1"/>
</dbReference>